<dbReference type="Gene3D" id="3.20.20.80">
    <property type="entry name" value="Glycosidases"/>
    <property type="match status" value="1"/>
</dbReference>
<comment type="similarity">
    <text evidence="1 4">Belongs to the glycosyl hydrolase 31 family.</text>
</comment>
<dbReference type="CDD" id="cd14752">
    <property type="entry name" value="GH31_N"/>
    <property type="match status" value="1"/>
</dbReference>
<dbReference type="InterPro" id="IPR017853">
    <property type="entry name" value="GH"/>
</dbReference>
<evidence type="ECO:0000256" key="4">
    <source>
        <dbReference type="RuleBase" id="RU361185"/>
    </source>
</evidence>
<feature type="domain" description="Glycosyl hydrolase family 31 C-terminal" evidence="7">
    <location>
        <begin position="571"/>
        <end position="657"/>
    </location>
</feature>
<dbReference type="Gene3D" id="2.60.40.1180">
    <property type="entry name" value="Golgi alpha-mannosidase II"/>
    <property type="match status" value="1"/>
</dbReference>
<dbReference type="GO" id="GO:0030246">
    <property type="term" value="F:carbohydrate binding"/>
    <property type="evidence" value="ECO:0007669"/>
    <property type="project" value="InterPro"/>
</dbReference>
<dbReference type="CDD" id="cd06604">
    <property type="entry name" value="GH31_glucosidase_II_MalA"/>
    <property type="match status" value="1"/>
</dbReference>
<feature type="domain" description="Glycoside hydrolase family 31 N-terminal" evidence="6">
    <location>
        <begin position="32"/>
        <end position="193"/>
    </location>
</feature>
<gene>
    <name evidence="8" type="ORF">A2519_22630</name>
</gene>
<keyword evidence="3 4" id="KW-0326">Glycosidase</keyword>
<dbReference type="GO" id="GO:0005975">
    <property type="term" value="P:carbohydrate metabolic process"/>
    <property type="evidence" value="ECO:0007669"/>
    <property type="project" value="InterPro"/>
</dbReference>
<dbReference type="Pfam" id="PF13802">
    <property type="entry name" value="Gal_mutarotas_2"/>
    <property type="match status" value="1"/>
</dbReference>
<dbReference type="PANTHER" id="PTHR22762:SF120">
    <property type="entry name" value="HETEROGLYCAN GLUCOSIDASE 1"/>
    <property type="match status" value="1"/>
</dbReference>
<dbReference type="SUPFAM" id="SSF51445">
    <property type="entry name" value="(Trans)glycosidases"/>
    <property type="match status" value="1"/>
</dbReference>
<evidence type="ECO:0000313" key="9">
    <source>
        <dbReference type="Proteomes" id="UP000179243"/>
    </source>
</evidence>
<dbReference type="EMBL" id="MFYX01000035">
    <property type="protein sequence ID" value="OGK06160.1"/>
    <property type="molecule type" value="Genomic_DNA"/>
</dbReference>
<dbReference type="InterPro" id="IPR013780">
    <property type="entry name" value="Glyco_hydro_b"/>
</dbReference>
<dbReference type="InterPro" id="IPR011013">
    <property type="entry name" value="Gal_mutarotase_sf_dom"/>
</dbReference>
<dbReference type="InterPro" id="IPR048395">
    <property type="entry name" value="Glyco_hydro_31_C"/>
</dbReference>
<dbReference type="SUPFAM" id="SSF51011">
    <property type="entry name" value="Glycosyl hydrolase domain"/>
    <property type="match status" value="1"/>
</dbReference>
<feature type="domain" description="Glycoside hydrolase family 31 TIM barrel" evidence="5">
    <location>
        <begin position="236"/>
        <end position="563"/>
    </location>
</feature>
<dbReference type="AlphaFoldDB" id="A0A1F7FHK6"/>
<dbReference type="Pfam" id="PF01055">
    <property type="entry name" value="Glyco_hydro_31_2nd"/>
    <property type="match status" value="1"/>
</dbReference>
<sequence length="768" mass="86161">MNPERKSFGKVHTCAHGDTALDLTFDKGCGRFEVLGPCILRLRLTLAKKLGQYGSYAIEKEIVPLPFTAVKTNGGLAIHTGFFSALINTSQFSVSMVGAKNKIISAGNPFTYEGNRIFDTRLARQHDDFFGLGERITPFGRRGYRCTNWNTDNANYHNETNERMYVSLPFMLVSGNGLPWGYFLDSSYETHFDLGCADWDQCEISTKRGEFTLYLIAGKTAKDVLSAYASLTGAHSMPPLWALGYHQCRWSYMSTDEAMTVAKNLRKRQIPCDTLWYDIDYMDNFRVFTVDKKRFKNMKQHLAATKKLGFHSVVIVDPGVKIDEPGVYNVLDKGTTHNYFLKTPGHKDYVGKVWPGGTKFPDFSNPAVRTWWAGLHKRLYDLGVDGFWNDMNEPADFNANGTVPEDLKMFDTGRWSTMDRMHNVYATFEAKATIEGMLKLRPDNRPFLLTRAGFAGIQKYAAIWCGDNTSTWGHLKASIPQLLNMGMSGIGFVGVDVGGFSGNANPELLARWTQAGCLYPFFRNHTAAGTINQEPWAFGAEVESICRQAIRLRYHLLPYFYQLFHSMHKNGVPVMRPMFLEFENDPHTHNLGEQFMVGPSLLAAPVLDQGKVHVPVYFPKGTWYDYATGEHYAGGGIQLVKAPLEKLPLFVRASAVLPVMPVVDATRFMDKTTLGLEVFAGTGNFTSLVHEDDMETNAYLTQGTLVHAIRLTSKGLDLALDPKTAYTKIYVRVFQPSLHSKTLSGFKKKGLWCEKIFPVAKNLTIALA</sequence>
<protein>
    <submittedName>
        <fullName evidence="8">Uncharacterized protein</fullName>
    </submittedName>
</protein>
<evidence type="ECO:0000259" key="6">
    <source>
        <dbReference type="Pfam" id="PF13802"/>
    </source>
</evidence>
<dbReference type="GO" id="GO:0004553">
    <property type="term" value="F:hydrolase activity, hydrolyzing O-glycosyl compounds"/>
    <property type="evidence" value="ECO:0007669"/>
    <property type="project" value="InterPro"/>
</dbReference>
<dbReference type="Pfam" id="PF21365">
    <property type="entry name" value="Glyco_hydro_31_3rd"/>
    <property type="match status" value="1"/>
</dbReference>
<comment type="caution">
    <text evidence="8">The sequence shown here is derived from an EMBL/GenBank/DDBJ whole genome shotgun (WGS) entry which is preliminary data.</text>
</comment>
<evidence type="ECO:0000256" key="3">
    <source>
        <dbReference type="ARBA" id="ARBA00023295"/>
    </source>
</evidence>
<dbReference type="Proteomes" id="UP000179243">
    <property type="component" value="Unassembled WGS sequence"/>
</dbReference>
<dbReference type="Gene3D" id="2.60.40.1760">
    <property type="entry name" value="glycosyl hydrolase (family 31)"/>
    <property type="match status" value="1"/>
</dbReference>
<dbReference type="InterPro" id="IPR030458">
    <property type="entry name" value="Glyco_hydro_31_AS"/>
</dbReference>
<evidence type="ECO:0000313" key="8">
    <source>
        <dbReference type="EMBL" id="OGK06160.1"/>
    </source>
</evidence>
<evidence type="ECO:0000259" key="7">
    <source>
        <dbReference type="Pfam" id="PF21365"/>
    </source>
</evidence>
<evidence type="ECO:0000256" key="1">
    <source>
        <dbReference type="ARBA" id="ARBA00007806"/>
    </source>
</evidence>
<name>A0A1F7FHK6_UNCRA</name>
<organism evidence="8 9">
    <name type="scientific">Candidatus Raymondbacteria bacterium RIFOXYD12_FULL_49_13</name>
    <dbReference type="NCBI Taxonomy" id="1817890"/>
    <lineage>
        <taxon>Bacteria</taxon>
        <taxon>Raymondiibacteriota</taxon>
    </lineage>
</organism>
<dbReference type="InterPro" id="IPR025887">
    <property type="entry name" value="Glyco_hydro_31_N_dom"/>
</dbReference>
<dbReference type="PANTHER" id="PTHR22762">
    <property type="entry name" value="ALPHA-GLUCOSIDASE"/>
    <property type="match status" value="1"/>
</dbReference>
<keyword evidence="2 4" id="KW-0378">Hydrolase</keyword>
<proteinExistence type="inferred from homology"/>
<reference evidence="8 9" key="1">
    <citation type="journal article" date="2016" name="Nat. Commun.">
        <title>Thousands of microbial genomes shed light on interconnected biogeochemical processes in an aquifer system.</title>
        <authorList>
            <person name="Anantharaman K."/>
            <person name="Brown C.T."/>
            <person name="Hug L.A."/>
            <person name="Sharon I."/>
            <person name="Castelle C.J."/>
            <person name="Probst A.J."/>
            <person name="Thomas B.C."/>
            <person name="Singh A."/>
            <person name="Wilkins M.J."/>
            <person name="Karaoz U."/>
            <person name="Brodie E.L."/>
            <person name="Williams K.H."/>
            <person name="Hubbard S.S."/>
            <person name="Banfield J.F."/>
        </authorList>
    </citation>
    <scope>NUCLEOTIDE SEQUENCE [LARGE SCALE GENOMIC DNA]</scope>
</reference>
<dbReference type="PROSITE" id="PS00129">
    <property type="entry name" value="GLYCOSYL_HYDROL_F31_1"/>
    <property type="match status" value="1"/>
</dbReference>
<evidence type="ECO:0000259" key="5">
    <source>
        <dbReference type="Pfam" id="PF01055"/>
    </source>
</evidence>
<evidence type="ECO:0000256" key="2">
    <source>
        <dbReference type="ARBA" id="ARBA00022801"/>
    </source>
</evidence>
<dbReference type="InterPro" id="IPR000322">
    <property type="entry name" value="Glyco_hydro_31_TIM"/>
</dbReference>
<accession>A0A1F7FHK6</accession>
<dbReference type="SUPFAM" id="SSF74650">
    <property type="entry name" value="Galactose mutarotase-like"/>
    <property type="match status" value="1"/>
</dbReference>